<reference evidence="3" key="1">
    <citation type="submission" date="2022-11" db="UniProtKB">
        <authorList>
            <consortium name="WormBaseParasite"/>
        </authorList>
    </citation>
    <scope>IDENTIFICATION</scope>
</reference>
<accession>A0A915LWD0</accession>
<feature type="region of interest" description="Disordered" evidence="1">
    <location>
        <begin position="178"/>
        <end position="197"/>
    </location>
</feature>
<protein>
    <submittedName>
        <fullName evidence="3">Uncharacterized protein</fullName>
    </submittedName>
</protein>
<name>A0A915LWD0_MELJA</name>
<evidence type="ECO:0000313" key="2">
    <source>
        <dbReference type="Proteomes" id="UP000887561"/>
    </source>
</evidence>
<feature type="compositionally biased region" description="Basic and acidic residues" evidence="1">
    <location>
        <begin position="79"/>
        <end position="99"/>
    </location>
</feature>
<sequence>MGVLRLSKYGLTAADQVKELFNLTPRELLKIIKALGDNRKGESSKSNFEEIGKELNEKIKEELDKEIIEDFEEEGDFEKEEKLKEENTRKAAGKEEVNAMKKGKGKVSESQEGVLNEGNNERNLFINEESNNYMRMKEEGVEKEVNQGINEEAKGRGKILEEVDDIEEEIVKNFEEDFDKSKEGLNQEGEININSGKGKIIEEINEKKNEGKNKEKDDSSQLGIDEASSDSSTISSTNEQNLDLINTNVLLNVIKCYRRNKMKLKKEF</sequence>
<dbReference type="Proteomes" id="UP000887561">
    <property type="component" value="Unplaced"/>
</dbReference>
<feature type="region of interest" description="Disordered" evidence="1">
    <location>
        <begin position="71"/>
        <end position="131"/>
    </location>
</feature>
<proteinExistence type="predicted"/>
<keyword evidence="2" id="KW-1185">Reference proteome</keyword>
<feature type="compositionally biased region" description="Polar residues" evidence="1">
    <location>
        <begin position="108"/>
        <end position="131"/>
    </location>
</feature>
<dbReference type="AlphaFoldDB" id="A0A915LWD0"/>
<evidence type="ECO:0000313" key="3">
    <source>
        <dbReference type="WBParaSite" id="scaffold18212_cov164.g18841"/>
    </source>
</evidence>
<feature type="region of interest" description="Disordered" evidence="1">
    <location>
        <begin position="207"/>
        <end position="238"/>
    </location>
</feature>
<feature type="compositionally biased region" description="Basic and acidic residues" evidence="1">
    <location>
        <begin position="207"/>
        <end position="219"/>
    </location>
</feature>
<dbReference type="WBParaSite" id="scaffold18212_cov164.g18841">
    <property type="protein sequence ID" value="scaffold18212_cov164.g18841"/>
    <property type="gene ID" value="scaffold18212_cov164.g18841"/>
</dbReference>
<evidence type="ECO:0000256" key="1">
    <source>
        <dbReference type="SAM" id="MobiDB-lite"/>
    </source>
</evidence>
<organism evidence="2 3">
    <name type="scientific">Meloidogyne javanica</name>
    <name type="common">Root-knot nematode worm</name>
    <dbReference type="NCBI Taxonomy" id="6303"/>
    <lineage>
        <taxon>Eukaryota</taxon>
        <taxon>Metazoa</taxon>
        <taxon>Ecdysozoa</taxon>
        <taxon>Nematoda</taxon>
        <taxon>Chromadorea</taxon>
        <taxon>Rhabditida</taxon>
        <taxon>Tylenchina</taxon>
        <taxon>Tylenchomorpha</taxon>
        <taxon>Tylenchoidea</taxon>
        <taxon>Meloidogynidae</taxon>
        <taxon>Meloidogyninae</taxon>
        <taxon>Meloidogyne</taxon>
        <taxon>Meloidogyne incognita group</taxon>
    </lineage>
</organism>